<dbReference type="Proteomes" id="UP001234297">
    <property type="component" value="Chromosome 3"/>
</dbReference>
<gene>
    <name evidence="1" type="ORF">MRB53_012177</name>
</gene>
<sequence>MALIPGLPEEIGLECLIRLPYTCHHAARSVCRRWRELIDGRDFFQLRKQRGTTHVLACLVQSSPAKIPADGKKPTGPPAYRLTVFDTRLGKWECLPAVPIYPDGLPLFCQLVGLQGKLVVMGGWDPSSWDPVLHLFVYDFTRREWRQGRDMPAARSFFAAGAVDDRRVVVAGGHDENKNALKTASVYDVESDEWEAAEEMEEERDECEGVVVGGEFWVVSGYRTDRQGSFSGSAEVYESATGGWRRVEGAWEGGKCPRGRVKVERSGRVGCWSEEETVAVQVAVGMGDRALLTGSACHGAAHGFFLVVEQKEGQNGKMEKMDAGKEFSGFVQSGCCIEI</sequence>
<proteinExistence type="predicted"/>
<dbReference type="EMBL" id="CM056811">
    <property type="protein sequence ID" value="KAJ8637910.1"/>
    <property type="molecule type" value="Genomic_DNA"/>
</dbReference>
<protein>
    <submittedName>
        <fullName evidence="1">Uncharacterized protein</fullName>
    </submittedName>
</protein>
<organism evidence="1 2">
    <name type="scientific">Persea americana</name>
    <name type="common">Avocado</name>
    <dbReference type="NCBI Taxonomy" id="3435"/>
    <lineage>
        <taxon>Eukaryota</taxon>
        <taxon>Viridiplantae</taxon>
        <taxon>Streptophyta</taxon>
        <taxon>Embryophyta</taxon>
        <taxon>Tracheophyta</taxon>
        <taxon>Spermatophyta</taxon>
        <taxon>Magnoliopsida</taxon>
        <taxon>Magnoliidae</taxon>
        <taxon>Laurales</taxon>
        <taxon>Lauraceae</taxon>
        <taxon>Persea</taxon>
    </lineage>
</organism>
<evidence type="ECO:0000313" key="1">
    <source>
        <dbReference type="EMBL" id="KAJ8637910.1"/>
    </source>
</evidence>
<reference evidence="1 2" key="1">
    <citation type="journal article" date="2022" name="Hortic Res">
        <title>A haplotype resolved chromosomal level avocado genome allows analysis of novel avocado genes.</title>
        <authorList>
            <person name="Nath O."/>
            <person name="Fletcher S.J."/>
            <person name="Hayward A."/>
            <person name="Shaw L.M."/>
            <person name="Masouleh A.K."/>
            <person name="Furtado A."/>
            <person name="Henry R.J."/>
            <person name="Mitter N."/>
        </authorList>
    </citation>
    <scope>NUCLEOTIDE SEQUENCE [LARGE SCALE GENOMIC DNA]</scope>
    <source>
        <strain evidence="2">cv. Hass</strain>
    </source>
</reference>
<comment type="caution">
    <text evidence="1">The sequence shown here is derived from an EMBL/GenBank/DDBJ whole genome shotgun (WGS) entry which is preliminary data.</text>
</comment>
<keyword evidence="2" id="KW-1185">Reference proteome</keyword>
<accession>A0ACC2LWY4</accession>
<name>A0ACC2LWY4_PERAE</name>
<evidence type="ECO:0000313" key="2">
    <source>
        <dbReference type="Proteomes" id="UP001234297"/>
    </source>
</evidence>